<feature type="transmembrane region" description="Helical" evidence="1">
    <location>
        <begin position="12"/>
        <end position="28"/>
    </location>
</feature>
<dbReference type="EMBL" id="LR797298">
    <property type="protein sequence ID" value="CAB4200064.1"/>
    <property type="molecule type" value="Genomic_DNA"/>
</dbReference>
<evidence type="ECO:0000313" key="3">
    <source>
        <dbReference type="EMBL" id="CAB4200064.1"/>
    </source>
</evidence>
<accession>A0A6J7XCY0</accession>
<name>A0A6J7XCY0_9CAUD</name>
<keyword evidence="1" id="KW-0472">Membrane</keyword>
<gene>
    <name evidence="3" type="ORF">UFOVP1345_23</name>
    <name evidence="4" type="ORF">UFOVP1542_23</name>
    <name evidence="2" type="ORF">UFOVP920_23</name>
</gene>
<dbReference type="EMBL" id="LR796879">
    <property type="protein sequence ID" value="CAB4171719.1"/>
    <property type="molecule type" value="Genomic_DNA"/>
</dbReference>
<keyword evidence="1" id="KW-0812">Transmembrane</keyword>
<reference evidence="4" key="1">
    <citation type="submission" date="2020-05" db="EMBL/GenBank/DDBJ databases">
        <authorList>
            <person name="Chiriac C."/>
            <person name="Salcher M."/>
            <person name="Ghai R."/>
            <person name="Kavagutti S V."/>
        </authorList>
    </citation>
    <scope>NUCLEOTIDE SEQUENCE</scope>
</reference>
<evidence type="ECO:0000313" key="2">
    <source>
        <dbReference type="EMBL" id="CAB4171719.1"/>
    </source>
</evidence>
<evidence type="ECO:0000256" key="1">
    <source>
        <dbReference type="SAM" id="Phobius"/>
    </source>
</evidence>
<proteinExistence type="predicted"/>
<evidence type="ECO:0000313" key="4">
    <source>
        <dbReference type="EMBL" id="CAB5228732.1"/>
    </source>
</evidence>
<sequence>MNIESFGGRRFLLTLGCGVACSFLLWFGKLTDGSYTAIIMSTVGVYIGANTVQKIKGPQAGA</sequence>
<feature type="transmembrane region" description="Helical" evidence="1">
    <location>
        <begin position="34"/>
        <end position="52"/>
    </location>
</feature>
<protein>
    <submittedName>
        <fullName evidence="4">Uncharacterized protein</fullName>
    </submittedName>
</protein>
<keyword evidence="1" id="KW-1133">Transmembrane helix</keyword>
<organism evidence="4">
    <name type="scientific">uncultured Caudovirales phage</name>
    <dbReference type="NCBI Taxonomy" id="2100421"/>
    <lineage>
        <taxon>Viruses</taxon>
        <taxon>Duplodnaviria</taxon>
        <taxon>Heunggongvirae</taxon>
        <taxon>Uroviricota</taxon>
        <taxon>Caudoviricetes</taxon>
        <taxon>Peduoviridae</taxon>
        <taxon>Maltschvirus</taxon>
        <taxon>Maltschvirus maltsch</taxon>
    </lineage>
</organism>
<dbReference type="EMBL" id="LR798390">
    <property type="protein sequence ID" value="CAB5228732.1"/>
    <property type="molecule type" value="Genomic_DNA"/>
</dbReference>